<gene>
    <name evidence="3" type="ORF">CRP01_25135</name>
</gene>
<evidence type="ECO:0000313" key="4">
    <source>
        <dbReference type="Proteomes" id="UP000223913"/>
    </source>
</evidence>
<sequence>MITTLSEYYQKHATYFDELITSDGQVGSHWRKLVRAYEKMSLEEIIQKQREVERQLRENGVTYNIYADPEGNRPWSLDAVPMVFSKRDWENIEAGLSQRAELLNLILEDLYGPRKLIRSGSIPFELIYNHKGFLRQADKIRMPGKHQLIQYSADLARGPNGKMWVLRDLTDAPSGAGYVLENRAAMTRVFPHLLRENHVRKLFSYYQTLKNTLANLPLHNKDNPRIVLLSPGASSNSYFEHAYLSSVLGFTMAFGEDLTVSDGYVWMKTLNGLEKVDVILRKVVDIDSDPLTFRGDSTFGVVGLMEAVRQKKVIVVNPIGCRILENPGLMAFLPALSRELLDQELKLPSVATWWCGQSPELEYVLENLPNLIVKHIYRSQEHQAVYGGNLTAGQIAEWRARIKAHPHLYVGQEVVDFSTSPALVNGALEARNTVFRSFVVSNMDTESYQVMPGGLSRSITTKGVFLLSNRKGGISKDTWVVGKQKGPGPENRARKTANFNRLTNVLPSRTGERLFWLGRYLERVVINVRLMRIVLRRLNETEEELQFHKDRTLVTLLKSITVVTGTDPGFTEEGTSKLQYPEQELISLATDPRRVGTIAHSLQSFLDNGYAVRDRLSLDTWRIMESISEAWGALSRGNPSIQQIFDHLDSLIVRLMAFNGLNIDNMTRESSWHLLNIGRFIESAIRTCSILQSILVEKNEEEEEKNLLEMLLMCNESLLTYRYRYRSTLKIDGVLELLLTEEDNPRSVVFQIDQIARNLRELPLNKVNQNLSPAEKKLLEALTMVRLCDLEELTEVNEESQAREKLFQFLNQVTGLLTEASNLVIDQFFSLTQNQYGFVKSPSLPEI</sequence>
<dbReference type="EMBL" id="PDUD01000029">
    <property type="protein sequence ID" value="PHN03833.1"/>
    <property type="molecule type" value="Genomic_DNA"/>
</dbReference>
<dbReference type="Pfam" id="PF04168">
    <property type="entry name" value="Alpha-E"/>
    <property type="match status" value="1"/>
</dbReference>
<reference evidence="3 4" key="1">
    <citation type="submission" date="2017-10" db="EMBL/GenBank/DDBJ databases">
        <title>The draft genome sequence of Lewinella nigricans NBRC 102662.</title>
        <authorList>
            <person name="Wang K."/>
        </authorList>
    </citation>
    <scope>NUCLEOTIDE SEQUENCE [LARGE SCALE GENOMIC DNA]</scope>
    <source>
        <strain evidence="3 4">NBRC 102662</strain>
    </source>
</reference>
<dbReference type="InterPro" id="IPR007296">
    <property type="entry name" value="DUF403"/>
</dbReference>
<evidence type="ECO:0000259" key="2">
    <source>
        <dbReference type="Pfam" id="PF14403"/>
    </source>
</evidence>
<evidence type="ECO:0000313" key="3">
    <source>
        <dbReference type="EMBL" id="PHN03833.1"/>
    </source>
</evidence>
<dbReference type="OrthoDB" id="9803842at2"/>
<feature type="domain" description="DUF403" evidence="1">
    <location>
        <begin position="506"/>
        <end position="829"/>
    </location>
</feature>
<accession>A0A2D0N7U9</accession>
<name>A0A2D0N7U9_FLAN2</name>
<dbReference type="Proteomes" id="UP000223913">
    <property type="component" value="Unassembled WGS sequence"/>
</dbReference>
<dbReference type="SUPFAM" id="SSF56059">
    <property type="entry name" value="Glutathione synthetase ATP-binding domain-like"/>
    <property type="match status" value="1"/>
</dbReference>
<dbReference type="InterPro" id="IPR025841">
    <property type="entry name" value="CP_ATPgrasp_2"/>
</dbReference>
<comment type="caution">
    <text evidence="3">The sequence shown here is derived from an EMBL/GenBank/DDBJ whole genome shotgun (WGS) entry which is preliminary data.</text>
</comment>
<dbReference type="PANTHER" id="PTHR34595:SF2">
    <property type="entry name" value="BLR2978 PROTEIN"/>
    <property type="match status" value="1"/>
</dbReference>
<dbReference type="Gene3D" id="3.30.1490.270">
    <property type="match status" value="1"/>
</dbReference>
<proteinExistence type="predicted"/>
<evidence type="ECO:0000259" key="1">
    <source>
        <dbReference type="Pfam" id="PF04168"/>
    </source>
</evidence>
<organism evidence="3 4">
    <name type="scientific">Flavilitoribacter nigricans (strain ATCC 23147 / DSM 23189 / NBRC 102662 / NCIMB 1420 / SS-2)</name>
    <name type="common">Lewinella nigricans</name>
    <dbReference type="NCBI Taxonomy" id="1122177"/>
    <lineage>
        <taxon>Bacteria</taxon>
        <taxon>Pseudomonadati</taxon>
        <taxon>Bacteroidota</taxon>
        <taxon>Saprospiria</taxon>
        <taxon>Saprospirales</taxon>
        <taxon>Lewinellaceae</taxon>
        <taxon>Flavilitoribacter</taxon>
    </lineage>
</organism>
<dbReference type="InterPro" id="IPR051680">
    <property type="entry name" value="ATP-dep_Glu-Cys_Ligase-2"/>
</dbReference>
<dbReference type="PANTHER" id="PTHR34595">
    <property type="entry name" value="BLR5612 PROTEIN"/>
    <property type="match status" value="1"/>
</dbReference>
<feature type="domain" description="Circularly permuted ATP-grasp type 2" evidence="2">
    <location>
        <begin position="81"/>
        <end position="457"/>
    </location>
</feature>
<dbReference type="RefSeq" id="WP_099152866.1">
    <property type="nucleotide sequence ID" value="NZ_PDUD01000029.1"/>
</dbReference>
<dbReference type="Pfam" id="PF14403">
    <property type="entry name" value="CP_ATPgrasp_2"/>
    <property type="match status" value="1"/>
</dbReference>
<dbReference type="Gene3D" id="3.40.50.11290">
    <property type="match status" value="1"/>
</dbReference>
<protein>
    <submittedName>
        <fullName evidence="3">Uncharacterized protein</fullName>
    </submittedName>
</protein>
<keyword evidence="4" id="KW-1185">Reference proteome</keyword>
<dbReference type="AlphaFoldDB" id="A0A2D0N7U9"/>